<evidence type="ECO:0000256" key="1">
    <source>
        <dbReference type="SAM" id="MobiDB-lite"/>
    </source>
</evidence>
<dbReference type="EMBL" id="JAAWVT010000009">
    <property type="protein sequence ID" value="NKG22211.1"/>
    <property type="molecule type" value="Genomic_DNA"/>
</dbReference>
<accession>A0ABX1G9G5</accession>
<evidence type="ECO:0000313" key="3">
    <source>
        <dbReference type="Proteomes" id="UP000746595"/>
    </source>
</evidence>
<dbReference type="Pfam" id="PF09355">
    <property type="entry name" value="Phage_Gp19"/>
    <property type="match status" value="1"/>
</dbReference>
<evidence type="ECO:0000313" key="2">
    <source>
        <dbReference type="EMBL" id="NKG22211.1"/>
    </source>
</evidence>
<dbReference type="RefSeq" id="WP_168153002.1">
    <property type="nucleotide sequence ID" value="NZ_JAAWVT010000009.1"/>
</dbReference>
<proteinExistence type="predicted"/>
<sequence>MADLATWQDVQDRLLDRTLTAPQQVTVGVWIGDLSADVRQRISDVDAQVAASEDFAKTVKRVIAGAIKRVLDNPKGLRQSTVSVDDYSKTETVDTTGSSGKLQLSEDDWDDLLPASSGDSFSIRLVATPGYA</sequence>
<name>A0ABX1G9G5_9MICC</name>
<feature type="compositionally biased region" description="Polar residues" evidence="1">
    <location>
        <begin position="93"/>
        <end position="102"/>
    </location>
</feature>
<comment type="caution">
    <text evidence="2">The sequence shown here is derived from an EMBL/GenBank/DDBJ whole genome shotgun (WGS) entry which is preliminary data.</text>
</comment>
<keyword evidence="3" id="KW-1185">Reference proteome</keyword>
<dbReference type="InterPro" id="IPR018963">
    <property type="entry name" value="Mycophage_D29_Gp19"/>
</dbReference>
<reference evidence="2 3" key="1">
    <citation type="submission" date="2020-04" db="EMBL/GenBank/DDBJ databases">
        <title>Paeniglutamicibacter sp. ANT13_2, a novel actinomycete isolated from sediment in Antarctica.</title>
        <authorList>
            <person name="Sakdapetsiri C."/>
            <person name="Pinyakong O."/>
        </authorList>
    </citation>
    <scope>NUCLEOTIDE SEQUENCE [LARGE SCALE GENOMIC DNA]</scope>
    <source>
        <strain evidence="2 3">ANT13_2</strain>
    </source>
</reference>
<organism evidence="2 3">
    <name type="scientific">Paeniglutamicibacter terrestris</name>
    <dbReference type="NCBI Taxonomy" id="2723403"/>
    <lineage>
        <taxon>Bacteria</taxon>
        <taxon>Bacillati</taxon>
        <taxon>Actinomycetota</taxon>
        <taxon>Actinomycetes</taxon>
        <taxon>Micrococcales</taxon>
        <taxon>Micrococcaceae</taxon>
        <taxon>Paeniglutamicibacter</taxon>
    </lineage>
</organism>
<feature type="region of interest" description="Disordered" evidence="1">
    <location>
        <begin position="82"/>
        <end position="105"/>
    </location>
</feature>
<gene>
    <name evidence="2" type="ORF">HED64_16050</name>
</gene>
<protein>
    <submittedName>
        <fullName evidence="2">Uncharacterized protein</fullName>
    </submittedName>
</protein>
<dbReference type="Proteomes" id="UP000746595">
    <property type="component" value="Unassembled WGS sequence"/>
</dbReference>